<sequence length="64" mass="7087">MGRYLSPFCLMLSSILAGCGLLLRDFESNHTAKQVALPLFCEEGSNRGGIFVFFSWNHSIFISG</sequence>
<dbReference type="PROSITE" id="PS51257">
    <property type="entry name" value="PROKAR_LIPOPROTEIN"/>
    <property type="match status" value="1"/>
</dbReference>
<accession>A0A429X2D4</accession>
<comment type="caution">
    <text evidence="1">The sequence shown here is derived from an EMBL/GenBank/DDBJ whole genome shotgun (WGS) entry which is preliminary data.</text>
</comment>
<proteinExistence type="predicted"/>
<dbReference type="RefSeq" id="WP_126646655.1">
    <property type="nucleotide sequence ID" value="NZ_QYTW02000030.1"/>
</dbReference>
<evidence type="ECO:0008006" key="3">
    <source>
        <dbReference type="Google" id="ProtNLM"/>
    </source>
</evidence>
<reference evidence="1 2" key="1">
    <citation type="submission" date="2018-12" db="EMBL/GenBank/DDBJ databases">
        <authorList>
            <person name="Sun L."/>
            <person name="Chen Z."/>
        </authorList>
    </citation>
    <scope>NUCLEOTIDE SEQUENCE [LARGE SCALE GENOMIC DNA]</scope>
    <source>
        <strain evidence="1 2">LMG 29736</strain>
    </source>
</reference>
<evidence type="ECO:0000313" key="2">
    <source>
        <dbReference type="Proteomes" id="UP000287296"/>
    </source>
</evidence>
<dbReference type="AlphaFoldDB" id="A0A429X2D4"/>
<gene>
    <name evidence="1" type="ORF">D5F11_021605</name>
</gene>
<organism evidence="1 2">
    <name type="scientific">Siminovitchia terrae</name>
    <name type="common">Bacillus terrae</name>
    <dbReference type="NCBI Taxonomy" id="1914933"/>
    <lineage>
        <taxon>Bacteria</taxon>
        <taxon>Bacillati</taxon>
        <taxon>Bacillota</taxon>
        <taxon>Bacilli</taxon>
        <taxon>Bacillales</taxon>
        <taxon>Bacillaceae</taxon>
        <taxon>Siminovitchia</taxon>
    </lineage>
</organism>
<protein>
    <recommendedName>
        <fullName evidence="3">Lipoprotein</fullName>
    </recommendedName>
</protein>
<dbReference type="Proteomes" id="UP000287296">
    <property type="component" value="Unassembled WGS sequence"/>
</dbReference>
<dbReference type="EMBL" id="QYTW02000030">
    <property type="protein sequence ID" value="RST57659.1"/>
    <property type="molecule type" value="Genomic_DNA"/>
</dbReference>
<name>A0A429X2D4_SIMTE</name>
<evidence type="ECO:0000313" key="1">
    <source>
        <dbReference type="EMBL" id="RST57659.1"/>
    </source>
</evidence>